<gene>
    <name evidence="5" type="ORF">C9J12_29395</name>
</gene>
<dbReference type="InterPro" id="IPR039418">
    <property type="entry name" value="LexA-like"/>
</dbReference>
<reference evidence="5 6" key="1">
    <citation type="submission" date="2018-01" db="EMBL/GenBank/DDBJ databases">
        <title>Whole genome sequencing of Histamine producing bacteria.</title>
        <authorList>
            <person name="Butler K."/>
        </authorList>
    </citation>
    <scope>NUCLEOTIDE SEQUENCE [LARGE SCALE GENOMIC DNA]</scope>
    <source>
        <strain evidence="5 6">JCM 12947</strain>
    </source>
</reference>
<keyword evidence="2" id="KW-0238">DNA-binding</keyword>
<dbReference type="SUPFAM" id="SSF47413">
    <property type="entry name" value="lambda repressor-like DNA-binding domains"/>
    <property type="match status" value="1"/>
</dbReference>
<dbReference type="SMART" id="SM00530">
    <property type="entry name" value="HTH_XRE"/>
    <property type="match status" value="1"/>
</dbReference>
<evidence type="ECO:0000313" key="5">
    <source>
        <dbReference type="EMBL" id="PSU41893.1"/>
    </source>
</evidence>
<name>A0A2T3J5V8_9GAMM</name>
<dbReference type="GO" id="GO:0003677">
    <property type="term" value="F:DNA binding"/>
    <property type="evidence" value="ECO:0007669"/>
    <property type="project" value="UniProtKB-KW"/>
</dbReference>
<accession>A0A2T3J5V8</accession>
<dbReference type="Proteomes" id="UP000240987">
    <property type="component" value="Unassembled WGS sequence"/>
</dbReference>
<keyword evidence="3" id="KW-0804">Transcription</keyword>
<dbReference type="CDD" id="cd00093">
    <property type="entry name" value="HTH_XRE"/>
    <property type="match status" value="1"/>
</dbReference>
<evidence type="ECO:0000256" key="2">
    <source>
        <dbReference type="ARBA" id="ARBA00023125"/>
    </source>
</evidence>
<feature type="domain" description="HTH cro/C1-type" evidence="4">
    <location>
        <begin position="19"/>
        <end position="73"/>
    </location>
</feature>
<dbReference type="EMBL" id="PYMJ01000076">
    <property type="protein sequence ID" value="PSU41893.1"/>
    <property type="molecule type" value="Genomic_DNA"/>
</dbReference>
<dbReference type="OrthoDB" id="9791537at2"/>
<dbReference type="Pfam" id="PF00717">
    <property type="entry name" value="Peptidase_S24"/>
    <property type="match status" value="1"/>
</dbReference>
<dbReference type="CDD" id="cd06529">
    <property type="entry name" value="S24_LexA-like"/>
    <property type="match status" value="1"/>
</dbReference>
<dbReference type="PROSITE" id="PS50943">
    <property type="entry name" value="HTH_CROC1"/>
    <property type="match status" value="1"/>
</dbReference>
<keyword evidence="6" id="KW-1185">Reference proteome</keyword>
<dbReference type="InterPro" id="IPR015927">
    <property type="entry name" value="Peptidase_S24_S26A/B/C"/>
</dbReference>
<dbReference type="Pfam" id="PF01381">
    <property type="entry name" value="HTH_3"/>
    <property type="match status" value="1"/>
</dbReference>
<comment type="caution">
    <text evidence="5">The sequence shown here is derived from an EMBL/GenBank/DDBJ whole genome shotgun (WGS) entry which is preliminary data.</text>
</comment>
<dbReference type="InterPro" id="IPR001387">
    <property type="entry name" value="Cro/C1-type_HTH"/>
</dbReference>
<protein>
    <submittedName>
        <fullName evidence="5">Peptidase S24</fullName>
    </submittedName>
</protein>
<dbReference type="PANTHER" id="PTHR40661:SF3">
    <property type="entry name" value="FELS-1 PROPHAGE TRANSCRIPTIONAL REGULATOR"/>
    <property type="match status" value="1"/>
</dbReference>
<keyword evidence="1" id="KW-0805">Transcription regulation</keyword>
<dbReference type="AlphaFoldDB" id="A0A2T3J5V8"/>
<dbReference type="InterPro" id="IPR010982">
    <property type="entry name" value="Lambda_DNA-bd_dom_sf"/>
</dbReference>
<evidence type="ECO:0000313" key="6">
    <source>
        <dbReference type="Proteomes" id="UP000240987"/>
    </source>
</evidence>
<dbReference type="InterPro" id="IPR036286">
    <property type="entry name" value="LexA/Signal_pep-like_sf"/>
</dbReference>
<dbReference type="SUPFAM" id="SSF51306">
    <property type="entry name" value="LexA/Signal peptidase"/>
    <property type="match status" value="1"/>
</dbReference>
<dbReference type="Gene3D" id="1.10.260.40">
    <property type="entry name" value="lambda repressor-like DNA-binding domains"/>
    <property type="match status" value="1"/>
</dbReference>
<dbReference type="Gene3D" id="2.10.109.10">
    <property type="entry name" value="Umud Fragment, subunit A"/>
    <property type="match status" value="1"/>
</dbReference>
<evidence type="ECO:0000256" key="1">
    <source>
        <dbReference type="ARBA" id="ARBA00023015"/>
    </source>
</evidence>
<sequence>MRVDMNVMKMSETTFGERIKKLREENAFTQKELAKKIKVTPMAISQWENNTTEPKGSNLRALVSLFDVTFEWLLLGVQRKEVIIDNAACVSIPFYENVAASAGLGTIPINREFSHVSIDINMLKGTSIKDLVCIKVTGESMEPVLLDSSIIIIDMTERSIRDGKIYVVRQEEIIRVKSLSYTSTGIKFKSYNSEYNDENYTFQELSNFEILGRVVCQLSYR</sequence>
<dbReference type="PANTHER" id="PTHR40661">
    <property type="match status" value="1"/>
</dbReference>
<evidence type="ECO:0000259" key="4">
    <source>
        <dbReference type="PROSITE" id="PS50943"/>
    </source>
</evidence>
<proteinExistence type="predicted"/>
<organism evidence="5 6">
    <name type="scientific">Photobacterium frigidiphilum</name>
    <dbReference type="NCBI Taxonomy" id="264736"/>
    <lineage>
        <taxon>Bacteria</taxon>
        <taxon>Pseudomonadati</taxon>
        <taxon>Pseudomonadota</taxon>
        <taxon>Gammaproteobacteria</taxon>
        <taxon>Vibrionales</taxon>
        <taxon>Vibrionaceae</taxon>
        <taxon>Photobacterium</taxon>
    </lineage>
</organism>
<evidence type="ECO:0000256" key="3">
    <source>
        <dbReference type="ARBA" id="ARBA00023163"/>
    </source>
</evidence>